<dbReference type="OrthoDB" id="2523549at2759"/>
<reference evidence="2" key="1">
    <citation type="journal article" date="2014" name="Genome Announc.">
        <title>Draft genome sequence of Rhodosporidium toruloides CECT1137, an oleaginous yeast of biotechnological interest.</title>
        <authorList>
            <person name="Morin N."/>
            <person name="Calcas X."/>
            <person name="Devillers H."/>
            <person name="Durrens P."/>
            <person name="Sherman D.J."/>
            <person name="Nicaud J.-M."/>
            <person name="Neuveglise C."/>
        </authorList>
    </citation>
    <scope>NUCLEOTIDE SEQUENCE</scope>
    <source>
        <strain evidence="2">CECT1137</strain>
    </source>
</reference>
<dbReference type="Pfam" id="PF00583">
    <property type="entry name" value="Acetyltransf_1"/>
    <property type="match status" value="1"/>
</dbReference>
<evidence type="ECO:0000259" key="1">
    <source>
        <dbReference type="PROSITE" id="PS51186"/>
    </source>
</evidence>
<dbReference type="SUPFAM" id="SSF55729">
    <property type="entry name" value="Acyl-CoA N-acyltransferases (Nat)"/>
    <property type="match status" value="1"/>
</dbReference>
<dbReference type="InterPro" id="IPR016181">
    <property type="entry name" value="Acyl_CoA_acyltransferase"/>
</dbReference>
<accession>A0A061AKY4</accession>
<sequence>MTAHRIVVHSTSLDLLRAIAAVPGADASNTNLLLGCVVDDAQDDSRSAHAEEDEGDANERPDQHTKLLVSVWEGNELRLLFTKLDWSICKLVSPVPPSQIPTLALPLVPLLVQHLLTLAPFSTNPSLLRSITGPIVLIDEFLSRWPHPAKPATAPPLIPCSTRSAPPPISFPPSHTFQRVDVHSMPQGDLAALANLLSDFYGNHPDSPRLEEAAAISHVKAKQRHNTFWLYRAPSVGADDLAAAVAPVAFLATGRATPRTVAIRMVYVAPSHRGQSIAQRMVSHVTRSHLLTADPLPLNLDNLPPVEIEDGETRWGRKVEVCLFAEPENAAARRAYGKVGFREEEERWCTRNLEGVEAGHW</sequence>
<dbReference type="InterPro" id="IPR000182">
    <property type="entry name" value="GNAT_dom"/>
</dbReference>
<dbReference type="GO" id="GO:0016747">
    <property type="term" value="F:acyltransferase activity, transferring groups other than amino-acyl groups"/>
    <property type="evidence" value="ECO:0007669"/>
    <property type="project" value="InterPro"/>
</dbReference>
<dbReference type="EMBL" id="LK052938">
    <property type="protein sequence ID" value="CDR38256.1"/>
    <property type="molecule type" value="Genomic_DNA"/>
</dbReference>
<dbReference type="Gene3D" id="3.40.630.30">
    <property type="match status" value="1"/>
</dbReference>
<organism evidence="2">
    <name type="scientific">Rhodotorula toruloides</name>
    <name type="common">Yeast</name>
    <name type="synonym">Rhodosporidium toruloides</name>
    <dbReference type="NCBI Taxonomy" id="5286"/>
    <lineage>
        <taxon>Eukaryota</taxon>
        <taxon>Fungi</taxon>
        <taxon>Dikarya</taxon>
        <taxon>Basidiomycota</taxon>
        <taxon>Pucciniomycotina</taxon>
        <taxon>Microbotryomycetes</taxon>
        <taxon>Sporidiobolales</taxon>
        <taxon>Sporidiobolaceae</taxon>
        <taxon>Rhodotorula</taxon>
    </lineage>
</organism>
<gene>
    <name evidence="2" type="ORF">RHTO0S_03e06898g</name>
</gene>
<name>A0A061AKY4_RHOTO</name>
<dbReference type="PROSITE" id="PS51186">
    <property type="entry name" value="GNAT"/>
    <property type="match status" value="1"/>
</dbReference>
<evidence type="ECO:0000313" key="2">
    <source>
        <dbReference type="EMBL" id="CDR38256.1"/>
    </source>
</evidence>
<protein>
    <submittedName>
        <fullName evidence="2">RHTO0S03e06898g1_1</fullName>
    </submittedName>
</protein>
<dbReference type="AlphaFoldDB" id="A0A061AKY4"/>
<proteinExistence type="predicted"/>
<feature type="domain" description="N-acetyltransferase" evidence="1">
    <location>
        <begin position="180"/>
        <end position="361"/>
    </location>
</feature>